<evidence type="ECO:0000313" key="5">
    <source>
        <dbReference type="Proteomes" id="UP000887563"/>
    </source>
</evidence>
<dbReference type="PROSITE" id="PS51796">
    <property type="entry name" value="MSS4"/>
    <property type="match status" value="1"/>
</dbReference>
<dbReference type="PANTHER" id="PTHR13276">
    <property type="entry name" value="GUANINE NUCLEOTIDE EXCHANGE FACTOR MSS4"/>
    <property type="match status" value="1"/>
</dbReference>
<evidence type="ECO:0000256" key="3">
    <source>
        <dbReference type="ARBA" id="ARBA00022927"/>
    </source>
</evidence>
<dbReference type="GO" id="GO:0008270">
    <property type="term" value="F:zinc ion binding"/>
    <property type="evidence" value="ECO:0007669"/>
    <property type="project" value="TreeGrafter"/>
</dbReference>
<dbReference type="InterPro" id="IPR011057">
    <property type="entry name" value="Mss4-like_sf"/>
</dbReference>
<dbReference type="GO" id="GO:0007264">
    <property type="term" value="P:small GTPase-mediated signal transduction"/>
    <property type="evidence" value="ECO:0007669"/>
    <property type="project" value="InterPro"/>
</dbReference>
<keyword evidence="5" id="KW-1185">Reference proteome</keyword>
<organism evidence="5 6">
    <name type="scientific">Meloidogyne incognita</name>
    <name type="common">Southern root-knot nematode worm</name>
    <name type="synonym">Oxyuris incognita</name>
    <dbReference type="NCBI Taxonomy" id="6306"/>
    <lineage>
        <taxon>Eukaryota</taxon>
        <taxon>Metazoa</taxon>
        <taxon>Ecdysozoa</taxon>
        <taxon>Nematoda</taxon>
        <taxon>Chromadorea</taxon>
        <taxon>Rhabditida</taxon>
        <taxon>Tylenchina</taxon>
        <taxon>Tylenchomorpha</taxon>
        <taxon>Tylenchoidea</taxon>
        <taxon>Meloidogynidae</taxon>
        <taxon>Meloidogyninae</taxon>
        <taxon>Meloidogyne</taxon>
        <taxon>Meloidogyne incognita group</taxon>
    </lineage>
</organism>
<evidence type="ECO:0000256" key="4">
    <source>
        <dbReference type="SAM" id="MobiDB-lite"/>
    </source>
</evidence>
<feature type="compositionally biased region" description="Basic and acidic residues" evidence="4">
    <location>
        <begin position="1"/>
        <end position="17"/>
    </location>
</feature>
<feature type="region of interest" description="Disordered" evidence="4">
    <location>
        <begin position="1"/>
        <end position="35"/>
    </location>
</feature>
<proteinExistence type="predicted"/>
<dbReference type="SUPFAM" id="SSF51316">
    <property type="entry name" value="Mss4-like"/>
    <property type="match status" value="1"/>
</dbReference>
<dbReference type="InterPro" id="IPR011323">
    <property type="entry name" value="Mss4/transl-control_tumour"/>
</dbReference>
<accession>A0A914MDL5</accession>
<keyword evidence="3" id="KW-0653">Protein transport</keyword>
<feature type="compositionally biased region" description="Polar residues" evidence="4">
    <location>
        <begin position="18"/>
        <end position="28"/>
    </location>
</feature>
<sequence>MNSLNDLEKKNLEKEQVEQQQVTSSNGQGFDENEQVNNDKMNINQILCNRCGSIILQKMAAHYQHGETSKHLPLPFQKTKHKNELPKDLETEEFNKWWIVGNMFTFENVGFTHSFDGCKFLACADCEIGPIGFVCPDSNNCFVSVERVEYKN</sequence>
<dbReference type="GO" id="GO:0006892">
    <property type="term" value="P:post-Golgi vesicle-mediated transport"/>
    <property type="evidence" value="ECO:0007669"/>
    <property type="project" value="TreeGrafter"/>
</dbReference>
<keyword evidence="1" id="KW-0813">Transport</keyword>
<dbReference type="FunFam" id="2.170.150.10:FF:000005">
    <property type="entry name" value="Guanine nucleotide exchange factor MSS4"/>
    <property type="match status" value="1"/>
</dbReference>
<name>A0A914MDL5_MELIC</name>
<dbReference type="AlphaFoldDB" id="A0A914MDL5"/>
<dbReference type="Gene3D" id="2.170.150.10">
    <property type="entry name" value="Metal Binding Protein, Guanine Nucleotide Exchange Factor, Chain A"/>
    <property type="match status" value="1"/>
</dbReference>
<dbReference type="PANTHER" id="PTHR13276:SF0">
    <property type="entry name" value="GUANINE NUCLEOTIDE EXCHANGE FACTOR MSS4"/>
    <property type="match status" value="1"/>
</dbReference>
<evidence type="ECO:0000313" key="6">
    <source>
        <dbReference type="WBParaSite" id="Minc3s01691g25638"/>
    </source>
</evidence>
<dbReference type="GO" id="GO:0016020">
    <property type="term" value="C:membrane"/>
    <property type="evidence" value="ECO:0007669"/>
    <property type="project" value="TreeGrafter"/>
</dbReference>
<protein>
    <submittedName>
        <fullName evidence="6">Guanine nucleotide exchange factor MSS4</fullName>
    </submittedName>
</protein>
<dbReference type="InterPro" id="IPR007515">
    <property type="entry name" value="Mss4"/>
</dbReference>
<dbReference type="GO" id="GO:0015031">
    <property type="term" value="P:protein transport"/>
    <property type="evidence" value="ECO:0007669"/>
    <property type="project" value="UniProtKB-KW"/>
</dbReference>
<dbReference type="Proteomes" id="UP000887563">
    <property type="component" value="Unplaced"/>
</dbReference>
<evidence type="ECO:0000256" key="2">
    <source>
        <dbReference type="ARBA" id="ARBA00022658"/>
    </source>
</evidence>
<dbReference type="GO" id="GO:0005829">
    <property type="term" value="C:cytosol"/>
    <property type="evidence" value="ECO:0007669"/>
    <property type="project" value="TreeGrafter"/>
</dbReference>
<dbReference type="WBParaSite" id="Minc3s01691g25638">
    <property type="protein sequence ID" value="Minc3s01691g25638"/>
    <property type="gene ID" value="Minc3s01691g25638"/>
</dbReference>
<reference evidence="6" key="1">
    <citation type="submission" date="2022-11" db="UniProtKB">
        <authorList>
            <consortium name="WormBaseParasite"/>
        </authorList>
    </citation>
    <scope>IDENTIFICATION</scope>
</reference>
<keyword evidence="2" id="KW-0344">Guanine-nucleotide releasing factor</keyword>
<dbReference type="Pfam" id="PF04421">
    <property type="entry name" value="Mss4"/>
    <property type="match status" value="1"/>
</dbReference>
<dbReference type="GO" id="GO:0005085">
    <property type="term" value="F:guanyl-nucleotide exchange factor activity"/>
    <property type="evidence" value="ECO:0007669"/>
    <property type="project" value="UniProtKB-KW"/>
</dbReference>
<evidence type="ECO:0000256" key="1">
    <source>
        <dbReference type="ARBA" id="ARBA00022448"/>
    </source>
</evidence>